<feature type="compositionally biased region" description="Low complexity" evidence="1">
    <location>
        <begin position="542"/>
        <end position="559"/>
    </location>
</feature>
<evidence type="ECO:0000256" key="3">
    <source>
        <dbReference type="SAM" id="SignalP"/>
    </source>
</evidence>
<dbReference type="Proteomes" id="UP000279236">
    <property type="component" value="Unassembled WGS sequence"/>
</dbReference>
<keyword evidence="2" id="KW-0472">Membrane</keyword>
<keyword evidence="5" id="KW-1185">Reference proteome</keyword>
<sequence length="658" mass="70072">MAPLALLMAWAAVPVLAMEPNVLFNMTFTDMNTFYSQFPLRFESLVANISWGWNSSFSNSSWNSYVPGMVGEGESMSTINASGTVTANHPSLSFTFIGSSVWLLGDYEDVMPDAWANGSAVGDHVPLTLAIDGVLEPTAAGPPDGLLAYSTGLDSGYHIAYALLLDDTTVFKGVTLNLGVQTQATTEYWVVNSSQNEFFVSSGNWTVQDHIGGVGGQDPIPYTYLLGDDDAGSSTVSSTSFSIPPNSSFMMVNGTMGPNQFMASINPSPRTPSDDHRGGPILNEIYNAWAVRDAVLYMASLDPQKVYNITITNLRDAAYNVTQIGVHSVTFWSGLYDTPGIGVVSPTGQPLSPGAIAGAVLGSVVGVLVVAILTYILAVRRTRSGIRKQLQGDKSKFEVEEKGEAADYTPYGTELAPSLSNQSSKLESLLMYVSAARLRPPVIPTHTITSDDVAIPAGIPPAVPAPHLPIERVRYEQEEDQGILERVEYVPPRYNPEWAIASSAADSQQSLPENDSHYDYALSPATIMRSLDSGSPSIVTDSTKSPSTGSPVSPVTESSWANSPSTKVGDVEPPLNRSQSELKARTEVISKTGPPNATGTGENWTCVAGAICRQGGTWPSGAPWGGLAILSVSSKPNTRTLEFGSLEEEEANPPCVPL</sequence>
<protein>
    <recommendedName>
        <fullName evidence="6">Mid2 domain-containing protein</fullName>
    </recommendedName>
</protein>
<keyword evidence="2" id="KW-1133">Transmembrane helix</keyword>
<dbReference type="GeneID" id="39586224"/>
<feature type="chain" id="PRO_5019320540" description="Mid2 domain-containing protein" evidence="3">
    <location>
        <begin position="18"/>
        <end position="658"/>
    </location>
</feature>
<comment type="caution">
    <text evidence="4">The sequence shown here is derived from an EMBL/GenBank/DDBJ whole genome shotgun (WGS) entry which is preliminary data.</text>
</comment>
<feature type="transmembrane region" description="Helical" evidence="2">
    <location>
        <begin position="355"/>
        <end position="378"/>
    </location>
</feature>
<feature type="region of interest" description="Disordered" evidence="1">
    <location>
        <begin position="532"/>
        <end position="582"/>
    </location>
</feature>
<evidence type="ECO:0008006" key="6">
    <source>
        <dbReference type="Google" id="ProtNLM"/>
    </source>
</evidence>
<name>A0A427XJ35_9TREE</name>
<feature type="compositionally biased region" description="Polar residues" evidence="1">
    <location>
        <begin position="532"/>
        <end position="541"/>
    </location>
</feature>
<feature type="signal peptide" evidence="3">
    <location>
        <begin position="1"/>
        <end position="17"/>
    </location>
</feature>
<dbReference type="RefSeq" id="XP_028473921.1">
    <property type="nucleotide sequence ID" value="XM_028617458.1"/>
</dbReference>
<evidence type="ECO:0000313" key="5">
    <source>
        <dbReference type="Proteomes" id="UP000279236"/>
    </source>
</evidence>
<organism evidence="4 5">
    <name type="scientific">Apiotrichum porosum</name>
    <dbReference type="NCBI Taxonomy" id="105984"/>
    <lineage>
        <taxon>Eukaryota</taxon>
        <taxon>Fungi</taxon>
        <taxon>Dikarya</taxon>
        <taxon>Basidiomycota</taxon>
        <taxon>Agaricomycotina</taxon>
        <taxon>Tremellomycetes</taxon>
        <taxon>Trichosporonales</taxon>
        <taxon>Trichosporonaceae</taxon>
        <taxon>Apiotrichum</taxon>
    </lineage>
</organism>
<evidence type="ECO:0000256" key="1">
    <source>
        <dbReference type="SAM" id="MobiDB-lite"/>
    </source>
</evidence>
<proteinExistence type="predicted"/>
<evidence type="ECO:0000313" key="4">
    <source>
        <dbReference type="EMBL" id="RSH78774.1"/>
    </source>
</evidence>
<dbReference type="AlphaFoldDB" id="A0A427XJ35"/>
<keyword evidence="3" id="KW-0732">Signal</keyword>
<gene>
    <name evidence="4" type="ORF">EHS24_001681</name>
</gene>
<accession>A0A427XJ35</accession>
<dbReference type="EMBL" id="RSCE01000011">
    <property type="protein sequence ID" value="RSH78774.1"/>
    <property type="molecule type" value="Genomic_DNA"/>
</dbReference>
<keyword evidence="2" id="KW-0812">Transmembrane</keyword>
<reference evidence="4 5" key="1">
    <citation type="submission" date="2018-11" db="EMBL/GenBank/DDBJ databases">
        <title>Genome sequence of Apiotrichum porosum DSM 27194.</title>
        <authorList>
            <person name="Aliyu H."/>
            <person name="Gorte O."/>
            <person name="Ochsenreither K."/>
        </authorList>
    </citation>
    <scope>NUCLEOTIDE SEQUENCE [LARGE SCALE GENOMIC DNA]</scope>
    <source>
        <strain evidence="4 5">DSM 27194</strain>
    </source>
</reference>
<evidence type="ECO:0000256" key="2">
    <source>
        <dbReference type="SAM" id="Phobius"/>
    </source>
</evidence>